<dbReference type="EMBL" id="JAFHKU010000123">
    <property type="protein sequence ID" value="MBN3557920.1"/>
    <property type="molecule type" value="Genomic_DNA"/>
</dbReference>
<keyword evidence="5" id="KW-1185">Reference proteome</keyword>
<evidence type="ECO:0000313" key="4">
    <source>
        <dbReference type="EMBL" id="MBN3557920.1"/>
    </source>
</evidence>
<gene>
    <name evidence="3" type="ORF">GGQ89_001831</name>
    <name evidence="4" type="ORF">JYA60_06735</name>
</gene>
<keyword evidence="1" id="KW-0175">Coiled coil</keyword>
<evidence type="ECO:0000313" key="3">
    <source>
        <dbReference type="EMBL" id="MBB4609609.1"/>
    </source>
</evidence>
<name>A0AA41DF01_9SPHN</name>
<feature type="coiled-coil region" evidence="1">
    <location>
        <begin position="53"/>
        <end position="80"/>
    </location>
</feature>
<keyword evidence="2" id="KW-1133">Transmembrane helix</keyword>
<dbReference type="RefSeq" id="WP_184105526.1">
    <property type="nucleotide sequence ID" value="NZ_JACHNX010000006.1"/>
</dbReference>
<proteinExistence type="predicted"/>
<reference evidence="3 5" key="1">
    <citation type="submission" date="2020-08" db="EMBL/GenBank/DDBJ databases">
        <title>Genomic Encyclopedia of Type Strains, Phase IV (KMG-IV): sequencing the most valuable type-strain genomes for metagenomic binning, comparative biology and taxonomic classification.</title>
        <authorList>
            <person name="Goeker M."/>
        </authorList>
    </citation>
    <scope>NUCLEOTIDE SEQUENCE [LARGE SCALE GENOMIC DNA]</scope>
    <source>
        <strain evidence="3 5">DSM 14562</strain>
    </source>
</reference>
<evidence type="ECO:0000256" key="2">
    <source>
        <dbReference type="SAM" id="Phobius"/>
    </source>
</evidence>
<comment type="caution">
    <text evidence="4">The sequence shown here is derived from an EMBL/GenBank/DDBJ whole genome shotgun (WGS) entry which is preliminary data.</text>
</comment>
<dbReference type="Proteomes" id="UP000704529">
    <property type="component" value="Unassembled WGS sequence"/>
</dbReference>
<reference evidence="4" key="2">
    <citation type="submission" date="2021-01" db="EMBL/GenBank/DDBJ databases">
        <title>Genome Sequencing of Type Strains.</title>
        <authorList>
            <person name="Lemaire J.F."/>
            <person name="Inderbitzin P."/>
            <person name="Collins S.B."/>
            <person name="Wespe N."/>
            <person name="Knight-Connoni V."/>
        </authorList>
    </citation>
    <scope>NUCLEOTIDE SEQUENCE</scope>
    <source>
        <strain evidence="4">DSM 14562</strain>
    </source>
</reference>
<keyword evidence="2" id="KW-0812">Transmembrane</keyword>
<dbReference type="AlphaFoldDB" id="A0AA41DF01"/>
<sequence length="271" mass="30079">MSKPEVWHFCNPLGVQCALETLYVWQTMITGVLAVTAALIAAGLANKQLRIGRDQVQAARDQIKAQIDDEEDRRRRALRAARASLPGVLTAICDHAEDVLTALTDAWNVRSRRAGGGPVRDLDVVTVDVARFPESLVKPLQEILLHVDDDAVHDRIASIFREAQVLDARTRPLAAGRDITASWHKEMLIQALALHARATSLFAFARGSSDTVEDDLWDRVHSAVSVTHLDLHFLIDQIERDRDQGLSPGEGDIKSIAQILQQRRGRMVANR</sequence>
<evidence type="ECO:0000256" key="1">
    <source>
        <dbReference type="SAM" id="Coils"/>
    </source>
</evidence>
<evidence type="ECO:0000313" key="6">
    <source>
        <dbReference type="Proteomes" id="UP000704529"/>
    </source>
</evidence>
<dbReference type="EMBL" id="JACHNX010000006">
    <property type="protein sequence ID" value="MBB4609609.1"/>
    <property type="molecule type" value="Genomic_DNA"/>
</dbReference>
<accession>A0AA41DF01</accession>
<dbReference type="Proteomes" id="UP000584663">
    <property type="component" value="Unassembled WGS sequence"/>
</dbReference>
<organism evidence="4 6">
    <name type="scientific">Sphingomonas yabuuchiae</name>
    <dbReference type="NCBI Taxonomy" id="172044"/>
    <lineage>
        <taxon>Bacteria</taxon>
        <taxon>Pseudomonadati</taxon>
        <taxon>Pseudomonadota</taxon>
        <taxon>Alphaproteobacteria</taxon>
        <taxon>Sphingomonadales</taxon>
        <taxon>Sphingomonadaceae</taxon>
        <taxon>Sphingomonas</taxon>
    </lineage>
</organism>
<keyword evidence="2" id="KW-0472">Membrane</keyword>
<protein>
    <submittedName>
        <fullName evidence="4">Uncharacterized protein</fullName>
    </submittedName>
</protein>
<feature type="transmembrane region" description="Helical" evidence="2">
    <location>
        <begin position="23"/>
        <end position="45"/>
    </location>
</feature>
<evidence type="ECO:0000313" key="5">
    <source>
        <dbReference type="Proteomes" id="UP000584663"/>
    </source>
</evidence>